<protein>
    <submittedName>
        <fullName evidence="1">Uncharacterized protein</fullName>
    </submittedName>
</protein>
<comment type="caution">
    <text evidence="1">The sequence shown here is derived from an EMBL/GenBank/DDBJ whole genome shotgun (WGS) entry which is preliminary data.</text>
</comment>
<name>A0A4S4K9Q3_9APHY</name>
<keyword evidence="2" id="KW-1185">Reference proteome</keyword>
<dbReference type="Proteomes" id="UP000309038">
    <property type="component" value="Unassembled WGS sequence"/>
</dbReference>
<sequence length="211" mass="24189">PASFSAGTDLKRYGLPWRKEILAMGLRNPEMTEYHALLSDGLISEDTLSICKTAIDAHKTRRFNATSRVLFAFGQPFYIRFGRFSKFYVIDTSGYQERIIDVLWVYPFNENGPLYRSGSAICCFELSNLPEHEGTRSVVIRVLKILEPITQTPQDDPRIHLPEVVEGGLLKGWLNKVTRYKIRKDEKLTGDQRRGLRYLKEYPEAIVSALS</sequence>
<feature type="non-terminal residue" evidence="1">
    <location>
        <position position="1"/>
    </location>
</feature>
<reference evidence="1 2" key="1">
    <citation type="submission" date="2019-02" db="EMBL/GenBank/DDBJ databases">
        <title>Genome sequencing of the rare red list fungi Phlebia centrifuga.</title>
        <authorList>
            <person name="Buettner E."/>
            <person name="Kellner H."/>
        </authorList>
    </citation>
    <scope>NUCLEOTIDE SEQUENCE [LARGE SCALE GENOMIC DNA]</scope>
    <source>
        <strain evidence="1 2">DSM 108282</strain>
    </source>
</reference>
<gene>
    <name evidence="1" type="ORF">EW026_g6856</name>
</gene>
<organism evidence="1 2">
    <name type="scientific">Hermanssonia centrifuga</name>
    <dbReference type="NCBI Taxonomy" id="98765"/>
    <lineage>
        <taxon>Eukaryota</taxon>
        <taxon>Fungi</taxon>
        <taxon>Dikarya</taxon>
        <taxon>Basidiomycota</taxon>
        <taxon>Agaricomycotina</taxon>
        <taxon>Agaricomycetes</taxon>
        <taxon>Polyporales</taxon>
        <taxon>Meruliaceae</taxon>
        <taxon>Hermanssonia</taxon>
    </lineage>
</organism>
<dbReference type="AlphaFoldDB" id="A0A4S4K9Q3"/>
<evidence type="ECO:0000313" key="2">
    <source>
        <dbReference type="Proteomes" id="UP000309038"/>
    </source>
</evidence>
<evidence type="ECO:0000313" key="1">
    <source>
        <dbReference type="EMBL" id="THG94654.1"/>
    </source>
</evidence>
<accession>A0A4S4K9Q3</accession>
<dbReference type="EMBL" id="SGPJ01000416">
    <property type="protein sequence ID" value="THG94654.1"/>
    <property type="molecule type" value="Genomic_DNA"/>
</dbReference>
<proteinExistence type="predicted"/>